<keyword evidence="3" id="KW-1185">Reference proteome</keyword>
<dbReference type="PANTHER" id="PTHR10492">
    <property type="match status" value="1"/>
</dbReference>
<dbReference type="GO" id="GO:0016787">
    <property type="term" value="F:hydrolase activity"/>
    <property type="evidence" value="ECO:0007669"/>
    <property type="project" value="UniProtKB-KW"/>
</dbReference>
<dbReference type="EC" id="5.6.2.3" evidence="1"/>
<dbReference type="InterPro" id="IPR010285">
    <property type="entry name" value="DNA_helicase_pif1-like_DEAD"/>
</dbReference>
<dbReference type="GO" id="GO:0000723">
    <property type="term" value="P:telomere maintenance"/>
    <property type="evidence" value="ECO:0007669"/>
    <property type="project" value="InterPro"/>
</dbReference>
<keyword evidence="1" id="KW-0233">DNA recombination</keyword>
<name>A0A914YJG7_9BILA</name>
<dbReference type="Proteomes" id="UP000887577">
    <property type="component" value="Unplaced"/>
</dbReference>
<keyword evidence="1" id="KW-0347">Helicase</keyword>
<evidence type="ECO:0000256" key="1">
    <source>
        <dbReference type="RuleBase" id="RU363044"/>
    </source>
</evidence>
<dbReference type="GO" id="GO:0043139">
    <property type="term" value="F:5'-3' DNA helicase activity"/>
    <property type="evidence" value="ECO:0007669"/>
    <property type="project" value="UniProtKB-EC"/>
</dbReference>
<keyword evidence="1" id="KW-0547">Nucleotide-binding</keyword>
<comment type="similarity">
    <text evidence="1">Belongs to the helicase family.</text>
</comment>
<dbReference type="GO" id="GO:0005524">
    <property type="term" value="F:ATP binding"/>
    <property type="evidence" value="ECO:0007669"/>
    <property type="project" value="UniProtKB-KW"/>
</dbReference>
<accession>A0A914YJG7</accession>
<dbReference type="SUPFAM" id="SSF52540">
    <property type="entry name" value="P-loop containing nucleoside triphosphate hydrolases"/>
    <property type="match status" value="1"/>
</dbReference>
<dbReference type="Pfam" id="PF05970">
    <property type="entry name" value="PIF1"/>
    <property type="match status" value="1"/>
</dbReference>
<dbReference type="PANTHER" id="PTHR10492:SF57">
    <property type="entry name" value="ATP-DEPENDENT DNA HELICASE"/>
    <property type="match status" value="1"/>
</dbReference>
<comment type="catalytic activity">
    <reaction evidence="1">
        <text>ATP + H2O = ADP + phosphate + H(+)</text>
        <dbReference type="Rhea" id="RHEA:13065"/>
        <dbReference type="ChEBI" id="CHEBI:15377"/>
        <dbReference type="ChEBI" id="CHEBI:15378"/>
        <dbReference type="ChEBI" id="CHEBI:30616"/>
        <dbReference type="ChEBI" id="CHEBI:43474"/>
        <dbReference type="ChEBI" id="CHEBI:456216"/>
        <dbReference type="EC" id="5.6.2.3"/>
    </reaction>
</comment>
<evidence type="ECO:0000313" key="3">
    <source>
        <dbReference type="Proteomes" id="UP000887577"/>
    </source>
</evidence>
<keyword evidence="1" id="KW-0234">DNA repair</keyword>
<dbReference type="GO" id="GO:0006281">
    <property type="term" value="P:DNA repair"/>
    <property type="evidence" value="ECO:0007669"/>
    <property type="project" value="UniProtKB-KW"/>
</dbReference>
<protein>
    <recommendedName>
        <fullName evidence="1">ATP-dependent DNA helicase</fullName>
        <ecNumber evidence="1">5.6.2.3</ecNumber>
    </recommendedName>
</protein>
<evidence type="ECO:0000313" key="4">
    <source>
        <dbReference type="WBParaSite" id="PSU_v2.g19460.t1"/>
    </source>
</evidence>
<feature type="domain" description="DNA helicase Pif1-like DEAD-box helicase" evidence="2">
    <location>
        <begin position="45"/>
        <end position="213"/>
    </location>
</feature>
<reference evidence="4" key="1">
    <citation type="submission" date="2022-11" db="UniProtKB">
        <authorList>
            <consortium name="WormBaseParasite"/>
        </authorList>
    </citation>
    <scope>IDENTIFICATION</scope>
</reference>
<sequence>MLNQDKQLSDYPQLEAYMAEIGMENEDTIDLKILLSEGLAEYATLNKEQKAIADPIIEKIKNSTQKKEKCCVFADGPGGCGKSYLFNVIRKIALGYGKKAMVMAWSGIAASLYPFGRTCHNGFKLEFPFENDSNSGIKPSSPQGQLLKELDIIIWDEFPMAPKRALEVVDGKLREIMGNDIPFGGKILLTGGDFRQIAPIVENGTRQETINTSSFAT</sequence>
<dbReference type="WBParaSite" id="PSU_v2.g19460.t1">
    <property type="protein sequence ID" value="PSU_v2.g19460.t1"/>
    <property type="gene ID" value="PSU_v2.g19460"/>
</dbReference>
<dbReference type="InterPro" id="IPR027417">
    <property type="entry name" value="P-loop_NTPase"/>
</dbReference>
<evidence type="ECO:0000259" key="2">
    <source>
        <dbReference type="Pfam" id="PF05970"/>
    </source>
</evidence>
<keyword evidence="1" id="KW-0378">Hydrolase</keyword>
<keyword evidence="1" id="KW-0227">DNA damage</keyword>
<proteinExistence type="inferred from homology"/>
<dbReference type="AlphaFoldDB" id="A0A914YJG7"/>
<comment type="cofactor">
    <cofactor evidence="1">
        <name>Mg(2+)</name>
        <dbReference type="ChEBI" id="CHEBI:18420"/>
    </cofactor>
</comment>
<organism evidence="3 4">
    <name type="scientific">Panagrolaimus superbus</name>
    <dbReference type="NCBI Taxonomy" id="310955"/>
    <lineage>
        <taxon>Eukaryota</taxon>
        <taxon>Metazoa</taxon>
        <taxon>Ecdysozoa</taxon>
        <taxon>Nematoda</taxon>
        <taxon>Chromadorea</taxon>
        <taxon>Rhabditida</taxon>
        <taxon>Tylenchina</taxon>
        <taxon>Panagrolaimomorpha</taxon>
        <taxon>Panagrolaimoidea</taxon>
        <taxon>Panagrolaimidae</taxon>
        <taxon>Panagrolaimus</taxon>
    </lineage>
</organism>
<keyword evidence="1" id="KW-0067">ATP-binding</keyword>
<dbReference type="GO" id="GO:0006310">
    <property type="term" value="P:DNA recombination"/>
    <property type="evidence" value="ECO:0007669"/>
    <property type="project" value="UniProtKB-KW"/>
</dbReference>
<dbReference type="Gene3D" id="3.40.50.300">
    <property type="entry name" value="P-loop containing nucleotide triphosphate hydrolases"/>
    <property type="match status" value="1"/>
</dbReference>